<evidence type="ECO:0000256" key="1">
    <source>
        <dbReference type="SAM" id="MobiDB-lite"/>
    </source>
</evidence>
<dbReference type="Proteomes" id="UP001341281">
    <property type="component" value="Chromosome 01"/>
</dbReference>
<gene>
    <name evidence="3" type="ORF">U9M48_000677</name>
</gene>
<dbReference type="AlphaFoldDB" id="A0AAQ3SIA1"/>
<feature type="domain" description="Tf2-1-like SH3-like" evidence="2">
    <location>
        <begin position="7"/>
        <end position="54"/>
    </location>
</feature>
<evidence type="ECO:0000259" key="2">
    <source>
        <dbReference type="Pfam" id="PF24626"/>
    </source>
</evidence>
<organism evidence="3 4">
    <name type="scientific">Paspalum notatum var. saurae</name>
    <dbReference type="NCBI Taxonomy" id="547442"/>
    <lineage>
        <taxon>Eukaryota</taxon>
        <taxon>Viridiplantae</taxon>
        <taxon>Streptophyta</taxon>
        <taxon>Embryophyta</taxon>
        <taxon>Tracheophyta</taxon>
        <taxon>Spermatophyta</taxon>
        <taxon>Magnoliopsida</taxon>
        <taxon>Liliopsida</taxon>
        <taxon>Poales</taxon>
        <taxon>Poaceae</taxon>
        <taxon>PACMAD clade</taxon>
        <taxon>Panicoideae</taxon>
        <taxon>Andropogonodae</taxon>
        <taxon>Paspaleae</taxon>
        <taxon>Paspalinae</taxon>
        <taxon>Paspalum</taxon>
    </lineage>
</organism>
<proteinExistence type="predicted"/>
<sequence length="83" mass="9293">MTQSLDARAKGKLGPRYVGPFRVLERIRKVAYWLQLPEVARLHDVFHVGLLKRHKGDPPSEPAPLPPVQDGRLLPAPARALRA</sequence>
<keyword evidence="4" id="KW-1185">Reference proteome</keyword>
<dbReference type="PANTHER" id="PTHR46148">
    <property type="entry name" value="CHROMO DOMAIN-CONTAINING PROTEIN"/>
    <property type="match status" value="1"/>
</dbReference>
<dbReference type="PANTHER" id="PTHR46148:SF52">
    <property type="entry name" value="OS04G0603800 PROTEIN"/>
    <property type="match status" value="1"/>
</dbReference>
<evidence type="ECO:0000313" key="4">
    <source>
        <dbReference type="Proteomes" id="UP001341281"/>
    </source>
</evidence>
<name>A0AAQ3SIA1_PASNO</name>
<evidence type="ECO:0000313" key="3">
    <source>
        <dbReference type="EMBL" id="WVZ49308.1"/>
    </source>
</evidence>
<feature type="region of interest" description="Disordered" evidence="1">
    <location>
        <begin position="53"/>
        <end position="83"/>
    </location>
</feature>
<dbReference type="InterPro" id="IPR056924">
    <property type="entry name" value="SH3_Tf2-1"/>
</dbReference>
<accession>A0AAQ3SIA1</accession>
<protein>
    <recommendedName>
        <fullName evidence="2">Tf2-1-like SH3-like domain-containing protein</fullName>
    </recommendedName>
</protein>
<dbReference type="Pfam" id="PF24626">
    <property type="entry name" value="SH3_Tf2-1"/>
    <property type="match status" value="1"/>
</dbReference>
<reference evidence="3 4" key="1">
    <citation type="submission" date="2024-02" db="EMBL/GenBank/DDBJ databases">
        <title>High-quality chromosome-scale genome assembly of Pensacola bahiagrass (Paspalum notatum Flugge var. saurae).</title>
        <authorList>
            <person name="Vega J.M."/>
            <person name="Podio M."/>
            <person name="Orjuela J."/>
            <person name="Siena L.A."/>
            <person name="Pessino S.C."/>
            <person name="Combes M.C."/>
            <person name="Mariac C."/>
            <person name="Albertini E."/>
            <person name="Pupilli F."/>
            <person name="Ortiz J.P.A."/>
            <person name="Leblanc O."/>
        </authorList>
    </citation>
    <scope>NUCLEOTIDE SEQUENCE [LARGE SCALE GENOMIC DNA]</scope>
    <source>
        <strain evidence="3">R1</strain>
        <tissue evidence="3">Leaf</tissue>
    </source>
</reference>
<feature type="compositionally biased region" description="Low complexity" evidence="1">
    <location>
        <begin position="72"/>
        <end position="83"/>
    </location>
</feature>
<dbReference type="EMBL" id="CP144745">
    <property type="protein sequence ID" value="WVZ49308.1"/>
    <property type="molecule type" value="Genomic_DNA"/>
</dbReference>